<organism evidence="2 3">
    <name type="scientific">Marmota monax</name>
    <name type="common">Woodchuck</name>
    <dbReference type="NCBI Taxonomy" id="9995"/>
    <lineage>
        <taxon>Eukaryota</taxon>
        <taxon>Metazoa</taxon>
        <taxon>Chordata</taxon>
        <taxon>Craniata</taxon>
        <taxon>Vertebrata</taxon>
        <taxon>Euteleostomi</taxon>
        <taxon>Mammalia</taxon>
        <taxon>Eutheria</taxon>
        <taxon>Euarchontoglires</taxon>
        <taxon>Glires</taxon>
        <taxon>Rodentia</taxon>
        <taxon>Sciuromorpha</taxon>
        <taxon>Sciuridae</taxon>
        <taxon>Xerinae</taxon>
        <taxon>Marmotini</taxon>
        <taxon>Marmota</taxon>
    </lineage>
</organism>
<evidence type="ECO:0000313" key="3">
    <source>
        <dbReference type="Proteomes" id="UP000335636"/>
    </source>
</evidence>
<keyword evidence="3" id="KW-1185">Reference proteome</keyword>
<dbReference type="AlphaFoldDB" id="A0A5E4CGH7"/>
<dbReference type="Proteomes" id="UP000335636">
    <property type="component" value="Unassembled WGS sequence"/>
</dbReference>
<dbReference type="EMBL" id="CABDUW010001281">
    <property type="protein sequence ID" value="VTJ80249.1"/>
    <property type="molecule type" value="Genomic_DNA"/>
</dbReference>
<evidence type="ECO:0000313" key="2">
    <source>
        <dbReference type="EMBL" id="VTJ80249.1"/>
    </source>
</evidence>
<sequence length="132" mass="14673">MKRWVLPRAGGPWEPAWLLRPLRTQSLGDGCSRMGPLALSPQWHGVRRDAEAAHGVPGGTAEPRFPKAEALRPSARPHSRLRPGDAEPRPPLQEQPPTFQQPSPPGTKQLLLTPEQCFQNIKQYDCYRGGNI</sequence>
<name>A0A5E4CGH7_MARMO</name>
<proteinExistence type="predicted"/>
<reference evidence="2" key="1">
    <citation type="submission" date="2019-04" db="EMBL/GenBank/DDBJ databases">
        <authorList>
            <person name="Alioto T."/>
            <person name="Alioto T."/>
        </authorList>
    </citation>
    <scope>NUCLEOTIDE SEQUENCE [LARGE SCALE GENOMIC DNA]</scope>
</reference>
<comment type="caution">
    <text evidence="2">The sequence shown here is derived from an EMBL/GenBank/DDBJ whole genome shotgun (WGS) entry which is preliminary data.</text>
</comment>
<feature type="region of interest" description="Disordered" evidence="1">
    <location>
        <begin position="45"/>
        <end position="110"/>
    </location>
</feature>
<accession>A0A5E4CGH7</accession>
<protein>
    <submittedName>
        <fullName evidence="2">Uncharacterized protein</fullName>
    </submittedName>
</protein>
<gene>
    <name evidence="2" type="ORF">MONAX_5E011136</name>
</gene>
<evidence type="ECO:0000256" key="1">
    <source>
        <dbReference type="SAM" id="MobiDB-lite"/>
    </source>
</evidence>